<organism evidence="1 2">
    <name type="scientific">Paenibacillus thailandensis</name>
    <dbReference type="NCBI Taxonomy" id="393250"/>
    <lineage>
        <taxon>Bacteria</taxon>
        <taxon>Bacillati</taxon>
        <taxon>Bacillota</taxon>
        <taxon>Bacilli</taxon>
        <taxon>Bacillales</taxon>
        <taxon>Paenibacillaceae</taxon>
        <taxon>Paenibacillus</taxon>
    </lineage>
</organism>
<gene>
    <name evidence="1" type="ORF">ACFSW5_19540</name>
</gene>
<dbReference type="RefSeq" id="WP_379276769.1">
    <property type="nucleotide sequence ID" value="NZ_JBHUGT010000025.1"/>
</dbReference>
<sequence length="179" mass="21513">MNETRRVLQLWNSYVRVHKLDDPFLELSDSDAEFMREIVYRLEAGSQDVIRRLEQQREAIGKERDKVTASRQRFREFCQRQVQDVKLREMAERGVEAKDAYAEFQEFEAMMRASILKANQIAELRMQTEDQKLQQFITHIQAHLRQIAQELRELPKRTRVRTESGNKEIYVFHVPDWDE</sequence>
<dbReference type="Proteomes" id="UP001597493">
    <property type="component" value="Unassembled WGS sequence"/>
</dbReference>
<name>A0ABW5R3S3_9BACL</name>
<reference evidence="2" key="1">
    <citation type="journal article" date="2019" name="Int. J. Syst. Evol. Microbiol.">
        <title>The Global Catalogue of Microorganisms (GCM) 10K type strain sequencing project: providing services to taxonomists for standard genome sequencing and annotation.</title>
        <authorList>
            <consortium name="The Broad Institute Genomics Platform"/>
            <consortium name="The Broad Institute Genome Sequencing Center for Infectious Disease"/>
            <person name="Wu L."/>
            <person name="Ma J."/>
        </authorList>
    </citation>
    <scope>NUCLEOTIDE SEQUENCE [LARGE SCALE GENOMIC DNA]</scope>
    <source>
        <strain evidence="2">TISTR 1827</strain>
    </source>
</reference>
<comment type="caution">
    <text evidence="1">The sequence shown here is derived from an EMBL/GenBank/DDBJ whole genome shotgun (WGS) entry which is preliminary data.</text>
</comment>
<proteinExistence type="predicted"/>
<dbReference type="EMBL" id="JBHUMY010000028">
    <property type="protein sequence ID" value="MFD2662453.1"/>
    <property type="molecule type" value="Genomic_DNA"/>
</dbReference>
<evidence type="ECO:0000313" key="2">
    <source>
        <dbReference type="Proteomes" id="UP001597493"/>
    </source>
</evidence>
<evidence type="ECO:0000313" key="1">
    <source>
        <dbReference type="EMBL" id="MFD2662453.1"/>
    </source>
</evidence>
<keyword evidence="2" id="KW-1185">Reference proteome</keyword>
<protein>
    <submittedName>
        <fullName evidence="1">Uncharacterized protein</fullName>
    </submittedName>
</protein>
<accession>A0ABW5R3S3</accession>